<dbReference type="EMBL" id="KB933036">
    <property type="protein sequence ID" value="EOO01266.1"/>
    <property type="molecule type" value="Genomic_DNA"/>
</dbReference>
<evidence type="ECO:0000256" key="1">
    <source>
        <dbReference type="SAM" id="MobiDB-lite"/>
    </source>
</evidence>
<dbReference type="RefSeq" id="XP_007913991.1">
    <property type="nucleotide sequence ID" value="XM_007915800.1"/>
</dbReference>
<protein>
    <submittedName>
        <fullName evidence="2">Putative conserved mitochondrial protein</fullName>
    </submittedName>
</protein>
<dbReference type="OrthoDB" id="5392202at2759"/>
<feature type="compositionally biased region" description="Basic residues" evidence="1">
    <location>
        <begin position="1"/>
        <end position="12"/>
    </location>
</feature>
<evidence type="ECO:0000313" key="3">
    <source>
        <dbReference type="Proteomes" id="UP000014074"/>
    </source>
</evidence>
<proteinExistence type="predicted"/>
<accession>R8BPJ8</accession>
<dbReference type="HOGENOM" id="CLU_069193_0_0_1"/>
<dbReference type="PANTHER" id="PTHR28180:SF2">
    <property type="entry name" value="PEROXISOMAL PROTEIN 2"/>
    <property type="match status" value="1"/>
</dbReference>
<sequence length="354" mass="37881">MSIPKRKKKNHKEKTLLIADKTGRSGNPTSNSSDRAAINQHHHHKYTKQDQGAGDRHSDNNNNAKDDMSKLAPALKELINAPFSRPGPAKAPAKIRDVYLRIANEASQKNVGNRPWLALSAAASFTLNSPESLAQLFHTATSSSAPKPEPPVAAAELIREVGLKCISFNGIPRSINCLGAFRAALPADVVSQLETAPTRGVSPANIAAVSERGLRLWKSVYDPFDAKLVARLADSHPDLPVHILSSHYGPLLSDPDPAQRGGLARVGRVLTSVVAIACLRAQTGVGPQVLSHVFGLRKAVEQGIHRREAEDGGDDVASVEWLASDEGCEWILRSVDGIAEAIGSNFAAGRESKL</sequence>
<dbReference type="GeneID" id="19323591"/>
<reference evidence="3" key="1">
    <citation type="journal article" date="2013" name="Genome Announc.">
        <title>Draft genome sequence of the ascomycete Phaeoacremonium aleophilum strain UCR-PA7, a causal agent of the esca disease complex in grapevines.</title>
        <authorList>
            <person name="Blanco-Ulate B."/>
            <person name="Rolshausen P."/>
            <person name="Cantu D."/>
        </authorList>
    </citation>
    <scope>NUCLEOTIDE SEQUENCE [LARGE SCALE GENOMIC DNA]</scope>
    <source>
        <strain evidence="3">UCR-PA7</strain>
    </source>
</reference>
<evidence type="ECO:0000313" key="2">
    <source>
        <dbReference type="EMBL" id="EOO01266.1"/>
    </source>
</evidence>
<dbReference type="InterPro" id="IPR052999">
    <property type="entry name" value="PTS1_Protein"/>
</dbReference>
<dbReference type="eggNOG" id="ENOG502S01H">
    <property type="taxonomic scope" value="Eukaryota"/>
</dbReference>
<keyword evidence="3" id="KW-1185">Reference proteome</keyword>
<dbReference type="AlphaFoldDB" id="R8BPJ8"/>
<dbReference type="SUPFAM" id="SSF69118">
    <property type="entry name" value="AhpD-like"/>
    <property type="match status" value="1"/>
</dbReference>
<dbReference type="PANTHER" id="PTHR28180">
    <property type="entry name" value="CONSERVED MITOCHONDRIAL PROTEIN-RELATED"/>
    <property type="match status" value="1"/>
</dbReference>
<feature type="region of interest" description="Disordered" evidence="1">
    <location>
        <begin position="1"/>
        <end position="67"/>
    </location>
</feature>
<dbReference type="Gene3D" id="1.20.1290.10">
    <property type="entry name" value="AhpD-like"/>
    <property type="match status" value="1"/>
</dbReference>
<feature type="compositionally biased region" description="Polar residues" evidence="1">
    <location>
        <begin position="24"/>
        <end position="34"/>
    </location>
</feature>
<organism evidence="2 3">
    <name type="scientific">Phaeoacremonium minimum (strain UCR-PA7)</name>
    <name type="common">Esca disease fungus</name>
    <name type="synonym">Togninia minima</name>
    <dbReference type="NCBI Taxonomy" id="1286976"/>
    <lineage>
        <taxon>Eukaryota</taxon>
        <taxon>Fungi</taxon>
        <taxon>Dikarya</taxon>
        <taxon>Ascomycota</taxon>
        <taxon>Pezizomycotina</taxon>
        <taxon>Sordariomycetes</taxon>
        <taxon>Sordariomycetidae</taxon>
        <taxon>Togniniales</taxon>
        <taxon>Togniniaceae</taxon>
        <taxon>Phaeoacremonium</taxon>
    </lineage>
</organism>
<gene>
    <name evidence="2" type="ORF">UCRPA7_3260</name>
</gene>
<name>R8BPJ8_PHAM7</name>
<dbReference type="Proteomes" id="UP000014074">
    <property type="component" value="Unassembled WGS sequence"/>
</dbReference>
<dbReference type="KEGG" id="tmn:UCRPA7_3260"/>
<dbReference type="InterPro" id="IPR029032">
    <property type="entry name" value="AhpD-like"/>
</dbReference>
<feature type="compositionally biased region" description="Basic and acidic residues" evidence="1">
    <location>
        <begin position="53"/>
        <end position="67"/>
    </location>
</feature>